<dbReference type="Proteomes" id="UP000789920">
    <property type="component" value="Unassembled WGS sequence"/>
</dbReference>
<organism evidence="1 2">
    <name type="scientific">Racocetra persica</name>
    <dbReference type="NCBI Taxonomy" id="160502"/>
    <lineage>
        <taxon>Eukaryota</taxon>
        <taxon>Fungi</taxon>
        <taxon>Fungi incertae sedis</taxon>
        <taxon>Mucoromycota</taxon>
        <taxon>Glomeromycotina</taxon>
        <taxon>Glomeromycetes</taxon>
        <taxon>Diversisporales</taxon>
        <taxon>Gigasporaceae</taxon>
        <taxon>Racocetra</taxon>
    </lineage>
</organism>
<sequence length="68" mass="8219">EEKTREAEFLKSKATRSKEGKRRSNRKPIGYYRVKHQKSSKFNTPKEDKNTRDQEKKHIIRRSSQTKK</sequence>
<gene>
    <name evidence="1" type="ORF">RPERSI_LOCUS8403</name>
</gene>
<dbReference type="EMBL" id="CAJVQC010015153">
    <property type="protein sequence ID" value="CAG8664267.1"/>
    <property type="molecule type" value="Genomic_DNA"/>
</dbReference>
<accession>A0ACA9NM34</accession>
<evidence type="ECO:0000313" key="2">
    <source>
        <dbReference type="Proteomes" id="UP000789920"/>
    </source>
</evidence>
<keyword evidence="2" id="KW-1185">Reference proteome</keyword>
<reference evidence="1" key="1">
    <citation type="submission" date="2021-06" db="EMBL/GenBank/DDBJ databases">
        <authorList>
            <person name="Kallberg Y."/>
            <person name="Tangrot J."/>
            <person name="Rosling A."/>
        </authorList>
    </citation>
    <scope>NUCLEOTIDE SEQUENCE</scope>
    <source>
        <strain evidence="1">MA461A</strain>
    </source>
</reference>
<name>A0ACA9NM34_9GLOM</name>
<comment type="caution">
    <text evidence="1">The sequence shown here is derived from an EMBL/GenBank/DDBJ whole genome shotgun (WGS) entry which is preliminary data.</text>
</comment>
<feature type="non-terminal residue" evidence="1">
    <location>
        <position position="1"/>
    </location>
</feature>
<evidence type="ECO:0000313" key="1">
    <source>
        <dbReference type="EMBL" id="CAG8664267.1"/>
    </source>
</evidence>
<proteinExistence type="predicted"/>
<protein>
    <submittedName>
        <fullName evidence="1">21029_t:CDS:1</fullName>
    </submittedName>
</protein>